<reference evidence="2" key="1">
    <citation type="journal article" date="2021" name="Proc. Natl. Acad. Sci. U.S.A.">
        <title>A Catalog of Tens of Thousands of Viruses from Human Metagenomes Reveals Hidden Associations with Chronic Diseases.</title>
        <authorList>
            <person name="Tisza M.J."/>
            <person name="Buck C.B."/>
        </authorList>
    </citation>
    <scope>NUCLEOTIDE SEQUENCE</scope>
    <source>
        <strain evidence="2">CtNQr16</strain>
    </source>
</reference>
<protein>
    <submittedName>
        <fullName evidence="2">Uncharacterized protein</fullName>
    </submittedName>
</protein>
<keyword evidence="1" id="KW-1133">Transmembrane helix</keyword>
<name>A0A8S5MAL0_9CAUD</name>
<keyword evidence="1" id="KW-0812">Transmembrane</keyword>
<proteinExistence type="predicted"/>
<keyword evidence="1" id="KW-0472">Membrane</keyword>
<organism evidence="2">
    <name type="scientific">Myoviridae sp. ctNQr16</name>
    <dbReference type="NCBI Taxonomy" id="2826644"/>
    <lineage>
        <taxon>Viruses</taxon>
        <taxon>Duplodnaviria</taxon>
        <taxon>Heunggongvirae</taxon>
        <taxon>Uroviricota</taxon>
        <taxon>Caudoviricetes</taxon>
    </lineage>
</organism>
<accession>A0A8S5MAL0</accession>
<evidence type="ECO:0000256" key="1">
    <source>
        <dbReference type="SAM" id="Phobius"/>
    </source>
</evidence>
<sequence>MIDFFVSLSILSNIFKLFPPFFVCWLNVIQPKYRIALC</sequence>
<evidence type="ECO:0000313" key="2">
    <source>
        <dbReference type="EMBL" id="DAD79349.1"/>
    </source>
</evidence>
<dbReference type="EMBL" id="BK014863">
    <property type="protein sequence ID" value="DAD79349.1"/>
    <property type="molecule type" value="Genomic_DNA"/>
</dbReference>
<feature type="transmembrane region" description="Helical" evidence="1">
    <location>
        <begin position="6"/>
        <end position="28"/>
    </location>
</feature>